<dbReference type="EMBL" id="JAGPXD010000003">
    <property type="protein sequence ID" value="KAH7361713.1"/>
    <property type="molecule type" value="Genomic_DNA"/>
</dbReference>
<dbReference type="OrthoDB" id="3934656at2759"/>
<dbReference type="Pfam" id="PF00067">
    <property type="entry name" value="p450"/>
    <property type="match status" value="1"/>
</dbReference>
<feature type="transmembrane region" description="Helical" evidence="7">
    <location>
        <begin position="16"/>
        <end position="34"/>
    </location>
</feature>
<keyword evidence="5 6" id="KW-0408">Iron</keyword>
<dbReference type="Gene3D" id="1.10.630.10">
    <property type="entry name" value="Cytochrome P450"/>
    <property type="match status" value="1"/>
</dbReference>
<keyword evidence="7" id="KW-0812">Transmembrane</keyword>
<sequence length="510" mass="56972">MTFQNDDNVKPPTHHILFSNWHIIIGIFIAGHLLRNHFRLGLSNVPGPLSRFISVLPRLISVYRGFNHDDDVALHRRYGSIVRIAPNLVSVSDPQELRTIYGAGSRFRKGSFYSVVEAYDDEGLVPDPFVITDLEHHARLKRGAAAAYSLNTMVQLEPYVDVVSRRLVQKLKGVAATGEALDFALLLQAYAMDAVSALTFGKDFNHMDAGDHLGFLRASAVINSYLAIIGQVPWCHKFLLGNPWIARLFDCTEGNAQLIALAESEMEAGRGRTNADGPTTFFQRLMSQQKNKPDSINDREIITHCFNNLGAGSDTTAIALRSIIYNTLRNPSAHRRLVEEIRGTFSQTQDVSFAAANNLPYLGAVIKESLRLHPSVGMMLVRVVPDGGAAICGNHLSAGVEVGINPWVLHRDPHVFDDPDAFRPERWLPELSDDEHLKQMTRSWIPFGHGAHTCSGRWISWMEMYKITATLFLHFDMHLIDRGRGYSFHNLWLTPQTGLNVAFSEATLTV</sequence>
<dbReference type="Proteomes" id="UP000813385">
    <property type="component" value="Unassembled WGS sequence"/>
</dbReference>
<proteinExistence type="inferred from homology"/>
<feature type="binding site" description="axial binding residue" evidence="6">
    <location>
        <position position="454"/>
    </location>
    <ligand>
        <name>heme</name>
        <dbReference type="ChEBI" id="CHEBI:30413"/>
    </ligand>
    <ligandPart>
        <name>Fe</name>
        <dbReference type="ChEBI" id="CHEBI:18248"/>
    </ligandPart>
</feature>
<dbReference type="PRINTS" id="PR00385">
    <property type="entry name" value="P450"/>
</dbReference>
<comment type="cofactor">
    <cofactor evidence="1 6">
        <name>heme</name>
        <dbReference type="ChEBI" id="CHEBI:30413"/>
    </cofactor>
</comment>
<accession>A0A8K0TD89</accession>
<dbReference type="GO" id="GO:0005506">
    <property type="term" value="F:iron ion binding"/>
    <property type="evidence" value="ECO:0007669"/>
    <property type="project" value="InterPro"/>
</dbReference>
<dbReference type="PRINTS" id="PR00463">
    <property type="entry name" value="EP450I"/>
</dbReference>
<comment type="caution">
    <text evidence="8">The sequence shown here is derived from an EMBL/GenBank/DDBJ whole genome shotgun (WGS) entry which is preliminary data.</text>
</comment>
<dbReference type="GO" id="GO:0016705">
    <property type="term" value="F:oxidoreductase activity, acting on paired donors, with incorporation or reduction of molecular oxygen"/>
    <property type="evidence" value="ECO:0007669"/>
    <property type="project" value="InterPro"/>
</dbReference>
<keyword evidence="7" id="KW-1133">Transmembrane helix</keyword>
<evidence type="ECO:0000256" key="5">
    <source>
        <dbReference type="ARBA" id="ARBA00023004"/>
    </source>
</evidence>
<evidence type="ECO:0000256" key="3">
    <source>
        <dbReference type="ARBA" id="ARBA00022617"/>
    </source>
</evidence>
<dbReference type="InterPro" id="IPR050121">
    <property type="entry name" value="Cytochrome_P450_monoxygenase"/>
</dbReference>
<dbReference type="InterPro" id="IPR001128">
    <property type="entry name" value="Cyt_P450"/>
</dbReference>
<keyword evidence="7" id="KW-0472">Membrane</keyword>
<evidence type="ECO:0000256" key="2">
    <source>
        <dbReference type="ARBA" id="ARBA00010617"/>
    </source>
</evidence>
<organism evidence="8 9">
    <name type="scientific">Plectosphaerella cucumerina</name>
    <dbReference type="NCBI Taxonomy" id="40658"/>
    <lineage>
        <taxon>Eukaryota</taxon>
        <taxon>Fungi</taxon>
        <taxon>Dikarya</taxon>
        <taxon>Ascomycota</taxon>
        <taxon>Pezizomycotina</taxon>
        <taxon>Sordariomycetes</taxon>
        <taxon>Hypocreomycetidae</taxon>
        <taxon>Glomerellales</taxon>
        <taxon>Plectosphaerellaceae</taxon>
        <taxon>Plectosphaerella</taxon>
    </lineage>
</organism>
<dbReference type="InterPro" id="IPR036396">
    <property type="entry name" value="Cyt_P450_sf"/>
</dbReference>
<keyword evidence="9" id="KW-1185">Reference proteome</keyword>
<keyword evidence="4 6" id="KW-0479">Metal-binding</keyword>
<evidence type="ECO:0000256" key="1">
    <source>
        <dbReference type="ARBA" id="ARBA00001971"/>
    </source>
</evidence>
<evidence type="ECO:0000256" key="6">
    <source>
        <dbReference type="PIRSR" id="PIRSR602401-1"/>
    </source>
</evidence>
<dbReference type="CDD" id="cd11060">
    <property type="entry name" value="CYP57A1-like"/>
    <property type="match status" value="1"/>
</dbReference>
<protein>
    <submittedName>
        <fullName evidence="8">Cytochrome P450 oxidoreductase</fullName>
    </submittedName>
</protein>
<comment type="similarity">
    <text evidence="2">Belongs to the cytochrome P450 family.</text>
</comment>
<dbReference type="AlphaFoldDB" id="A0A8K0TD89"/>
<evidence type="ECO:0000256" key="7">
    <source>
        <dbReference type="SAM" id="Phobius"/>
    </source>
</evidence>
<dbReference type="PANTHER" id="PTHR24305">
    <property type="entry name" value="CYTOCHROME P450"/>
    <property type="match status" value="1"/>
</dbReference>
<evidence type="ECO:0000313" key="9">
    <source>
        <dbReference type="Proteomes" id="UP000813385"/>
    </source>
</evidence>
<dbReference type="GO" id="GO:0020037">
    <property type="term" value="F:heme binding"/>
    <property type="evidence" value="ECO:0007669"/>
    <property type="project" value="InterPro"/>
</dbReference>
<name>A0A8K0TD89_9PEZI</name>
<keyword evidence="3 6" id="KW-0349">Heme</keyword>
<reference evidence="8" key="1">
    <citation type="journal article" date="2021" name="Nat. Commun.">
        <title>Genetic determinants of endophytism in the Arabidopsis root mycobiome.</title>
        <authorList>
            <person name="Mesny F."/>
            <person name="Miyauchi S."/>
            <person name="Thiergart T."/>
            <person name="Pickel B."/>
            <person name="Atanasova L."/>
            <person name="Karlsson M."/>
            <person name="Huettel B."/>
            <person name="Barry K.W."/>
            <person name="Haridas S."/>
            <person name="Chen C."/>
            <person name="Bauer D."/>
            <person name="Andreopoulos W."/>
            <person name="Pangilinan J."/>
            <person name="LaButti K."/>
            <person name="Riley R."/>
            <person name="Lipzen A."/>
            <person name="Clum A."/>
            <person name="Drula E."/>
            <person name="Henrissat B."/>
            <person name="Kohler A."/>
            <person name="Grigoriev I.V."/>
            <person name="Martin F.M."/>
            <person name="Hacquard S."/>
        </authorList>
    </citation>
    <scope>NUCLEOTIDE SEQUENCE</scope>
    <source>
        <strain evidence="8">MPI-CAGE-AT-0016</strain>
    </source>
</reference>
<dbReference type="GO" id="GO:0004497">
    <property type="term" value="F:monooxygenase activity"/>
    <property type="evidence" value="ECO:0007669"/>
    <property type="project" value="InterPro"/>
</dbReference>
<evidence type="ECO:0000313" key="8">
    <source>
        <dbReference type="EMBL" id="KAH7361713.1"/>
    </source>
</evidence>
<dbReference type="PANTHER" id="PTHR24305:SF232">
    <property type="entry name" value="P450, PUTATIVE (EUROFUNG)-RELATED"/>
    <property type="match status" value="1"/>
</dbReference>
<gene>
    <name evidence="8" type="ORF">B0T11DRAFT_351516</name>
</gene>
<dbReference type="InterPro" id="IPR002401">
    <property type="entry name" value="Cyt_P450_E_grp-I"/>
</dbReference>
<dbReference type="SUPFAM" id="SSF48264">
    <property type="entry name" value="Cytochrome P450"/>
    <property type="match status" value="1"/>
</dbReference>
<evidence type="ECO:0000256" key="4">
    <source>
        <dbReference type="ARBA" id="ARBA00022723"/>
    </source>
</evidence>